<evidence type="ECO:0000256" key="9">
    <source>
        <dbReference type="ARBA" id="ARBA00023136"/>
    </source>
</evidence>
<dbReference type="PANTHER" id="PTHR48063:SF112">
    <property type="entry name" value="RECEPTOR LIKE PROTEIN 30-LIKE"/>
    <property type="match status" value="1"/>
</dbReference>
<evidence type="ECO:0000256" key="6">
    <source>
        <dbReference type="ARBA" id="ARBA00022729"/>
    </source>
</evidence>
<evidence type="ECO:0000256" key="10">
    <source>
        <dbReference type="ARBA" id="ARBA00023170"/>
    </source>
</evidence>
<evidence type="ECO:0000256" key="3">
    <source>
        <dbReference type="ARBA" id="ARBA00022475"/>
    </source>
</evidence>
<keyword evidence="6" id="KW-0732">Signal</keyword>
<dbReference type="RefSeq" id="XP_016903706.2">
    <property type="nucleotide sequence ID" value="XM_017048217.2"/>
</dbReference>
<evidence type="ECO:0000256" key="7">
    <source>
        <dbReference type="ARBA" id="ARBA00022737"/>
    </source>
</evidence>
<dbReference type="Pfam" id="PF00560">
    <property type="entry name" value="LRR_1"/>
    <property type="match status" value="9"/>
</dbReference>
<name>A0A9I9CLP2_CUCME</name>
<sequence length="938" mass="106005">MHSSTDEIKIPTKMRKVSEKSSIVLLRMLCMILLFQFCFSITCIQNELEALLQFKRSFDDPYYRLASWKGTECCSWDGVGCNQITQHVTMIDLRSDINQVDFYSLPLSANSIDSSLLELKYLNYLDLSGNHFNYTQIPSFLGSMEELTYLNLSFALFSGKLPPHLGNLTKLAVLDLSFNWPETNDDIEWISHLSSLQFLSLTGIDFSKTSNLIQVLTSFPWLVSLRLNYCNLQNIPFSLVSSNYSSFLSRVQLLDLSYNQLSGSIPKAFQNMTSLKFLYLSRNKFTGIEGGLSSFIRNNCGLKVINLSMNKDFGGDVFDSSYENEFVGCSHGHDLQVLQLSDTSMKTKIPIDWLGKFKNLKLVDLSYSKIHGSIPAALGNLSSIEYLDLSNNALTGEIPTSMGRLLNLKVLDISSNSLKGVLTEAHFVNLSKLHTLYLSYNELISLDMKPNWIPPFQLKKLDIGSCIGSYGSEFPQWLQTQKALDELWLSNTSLSVSCLPTWFTPQNLTTLDLSHNQIVGPIFNSIADQMPRLTHLFLNDNFLNDSLPLVLCKLKSLFTLDLSNNRLSGTVHGCLFTLNLTLLDLSSNYFSGTFPDSHANPSLLYELFLRNNNFEGSMPIVLKNAKSLKILDMEGNKFSGNILTWVGDNLQSLQVLRLRSNLFNGTIPSSLCNLPNLQILDLAHNQLDGSIPSNLNNFDVMITGKGIQEFIRFCWRRLCLNTEKNVVQFIKSNHFNYSTTQLRLMVNIDLSNNSLVGFIPKEITMLKRLIGLNLSYNNLIGTIPMEIGELESLESLDLSFNKLSGRIPQSLSKLNSLGALELSHNNFSGNIPREGHLSTFNEASSFDENLHLCGNPLPIKCVNENPYELPSKNIDDNLDQDQEDKWEKWLLYITIILGYIVGFWVVVGSLILKTGWRHAYFKFVDEGYYKVHATIWRS</sequence>
<protein>
    <recommendedName>
        <fullName evidence="13">Leucine-rich repeat-containing N-terminal plant-type domain-containing protein</fullName>
    </recommendedName>
</protein>
<dbReference type="InterPro" id="IPR001611">
    <property type="entry name" value="Leu-rich_rpt"/>
</dbReference>
<dbReference type="PRINTS" id="PR00019">
    <property type="entry name" value="LEURICHRPT"/>
</dbReference>
<feature type="transmembrane region" description="Helical" evidence="12">
    <location>
        <begin position="21"/>
        <end position="42"/>
    </location>
</feature>
<feature type="domain" description="Leucine-rich repeat-containing N-terminal plant-type" evidence="13">
    <location>
        <begin position="45"/>
        <end position="82"/>
    </location>
</feature>
<evidence type="ECO:0000256" key="4">
    <source>
        <dbReference type="ARBA" id="ARBA00022614"/>
    </source>
</evidence>
<reference evidence="14" key="1">
    <citation type="submission" date="2023-03" db="UniProtKB">
        <authorList>
            <consortium name="EnsemblPlants"/>
        </authorList>
    </citation>
    <scope>IDENTIFICATION</scope>
</reference>
<dbReference type="InterPro" id="IPR013210">
    <property type="entry name" value="LRR_N_plant-typ"/>
</dbReference>
<keyword evidence="5 12" id="KW-0812">Transmembrane</keyword>
<keyword evidence="7" id="KW-0677">Repeat</keyword>
<evidence type="ECO:0000313" key="14">
    <source>
        <dbReference type="EnsemblPlants" id="MELO3C005452.2.1"/>
    </source>
</evidence>
<dbReference type="InterPro" id="IPR003591">
    <property type="entry name" value="Leu-rich_rpt_typical-subtyp"/>
</dbReference>
<dbReference type="SMART" id="SM00369">
    <property type="entry name" value="LRR_TYP"/>
    <property type="match status" value="10"/>
</dbReference>
<dbReference type="Gene3D" id="3.80.10.10">
    <property type="entry name" value="Ribonuclease Inhibitor"/>
    <property type="match status" value="4"/>
</dbReference>
<keyword evidence="8 12" id="KW-1133">Transmembrane helix</keyword>
<keyword evidence="9 12" id="KW-0472">Membrane</keyword>
<dbReference type="SUPFAM" id="SSF52058">
    <property type="entry name" value="L domain-like"/>
    <property type="match status" value="3"/>
</dbReference>
<proteinExistence type="inferred from homology"/>
<evidence type="ECO:0000259" key="13">
    <source>
        <dbReference type="Pfam" id="PF08263"/>
    </source>
</evidence>
<keyword evidence="10" id="KW-0675">Receptor</keyword>
<feature type="transmembrane region" description="Helical" evidence="12">
    <location>
        <begin position="889"/>
        <end position="912"/>
    </location>
</feature>
<gene>
    <name evidence="14" type="primary">107990325</name>
</gene>
<comment type="subcellular location">
    <subcellularLocation>
        <location evidence="1">Cell membrane</location>
        <topology evidence="1">Single-pass type I membrane protein</topology>
    </subcellularLocation>
</comment>
<evidence type="ECO:0000256" key="8">
    <source>
        <dbReference type="ARBA" id="ARBA00022989"/>
    </source>
</evidence>
<dbReference type="EnsemblPlants" id="MELO3C005452.2.1">
    <property type="protein sequence ID" value="MELO3C005452.2.1"/>
    <property type="gene ID" value="MELO3C005452.2"/>
</dbReference>
<accession>A0A9I9CLP2</accession>
<comment type="similarity">
    <text evidence="2">Belongs to the RLP family.</text>
</comment>
<evidence type="ECO:0000256" key="1">
    <source>
        <dbReference type="ARBA" id="ARBA00004251"/>
    </source>
</evidence>
<dbReference type="Pfam" id="PF13855">
    <property type="entry name" value="LRR_8"/>
    <property type="match status" value="2"/>
</dbReference>
<evidence type="ECO:0000256" key="12">
    <source>
        <dbReference type="SAM" id="Phobius"/>
    </source>
</evidence>
<evidence type="ECO:0000256" key="11">
    <source>
        <dbReference type="ARBA" id="ARBA00023180"/>
    </source>
</evidence>
<keyword evidence="3" id="KW-1003">Cell membrane</keyword>
<dbReference type="eggNOG" id="KOG0619">
    <property type="taxonomic scope" value="Eukaryota"/>
</dbReference>
<dbReference type="SMART" id="SM00365">
    <property type="entry name" value="LRR_SD22"/>
    <property type="match status" value="5"/>
</dbReference>
<organism evidence="14">
    <name type="scientific">Cucumis melo</name>
    <name type="common">Muskmelon</name>
    <dbReference type="NCBI Taxonomy" id="3656"/>
    <lineage>
        <taxon>Eukaryota</taxon>
        <taxon>Viridiplantae</taxon>
        <taxon>Streptophyta</taxon>
        <taxon>Embryophyta</taxon>
        <taxon>Tracheophyta</taxon>
        <taxon>Spermatophyta</taxon>
        <taxon>Magnoliopsida</taxon>
        <taxon>eudicotyledons</taxon>
        <taxon>Gunneridae</taxon>
        <taxon>Pentapetalae</taxon>
        <taxon>rosids</taxon>
        <taxon>fabids</taxon>
        <taxon>Cucurbitales</taxon>
        <taxon>Cucurbitaceae</taxon>
        <taxon>Benincaseae</taxon>
        <taxon>Cucumis</taxon>
    </lineage>
</organism>
<dbReference type="InterPro" id="IPR046956">
    <property type="entry name" value="RLP23-like"/>
</dbReference>
<keyword evidence="11" id="KW-0325">Glycoprotein</keyword>
<keyword evidence="4" id="KW-0433">Leucine-rich repeat</keyword>
<evidence type="ECO:0000256" key="5">
    <source>
        <dbReference type="ARBA" id="ARBA00022692"/>
    </source>
</evidence>
<dbReference type="Pfam" id="PF08263">
    <property type="entry name" value="LRRNT_2"/>
    <property type="match status" value="1"/>
</dbReference>
<dbReference type="PANTHER" id="PTHR48063">
    <property type="entry name" value="LRR RECEPTOR-LIKE KINASE"/>
    <property type="match status" value="1"/>
</dbReference>
<dbReference type="InterPro" id="IPR032675">
    <property type="entry name" value="LRR_dom_sf"/>
</dbReference>
<evidence type="ECO:0000256" key="2">
    <source>
        <dbReference type="ARBA" id="ARBA00009592"/>
    </source>
</evidence>